<dbReference type="OrthoDB" id="428577at2759"/>
<gene>
    <name evidence="8" type="primary">ZFAND3</name>
</gene>
<feature type="compositionally biased region" description="Low complexity" evidence="5">
    <location>
        <begin position="69"/>
        <end position="78"/>
    </location>
</feature>
<evidence type="ECO:0000256" key="3">
    <source>
        <dbReference type="ARBA" id="ARBA00022833"/>
    </source>
</evidence>
<name>A0A8C9QWP3_SCLFO</name>
<dbReference type="SUPFAM" id="SSF57716">
    <property type="entry name" value="Glucocorticoid receptor-like (DNA-binding domain)"/>
    <property type="match status" value="1"/>
</dbReference>
<keyword evidence="1" id="KW-0479">Metal-binding</keyword>
<feature type="domain" description="A20-type" evidence="6">
    <location>
        <begin position="12"/>
        <end position="44"/>
    </location>
</feature>
<feature type="compositionally biased region" description="Polar residues" evidence="5">
    <location>
        <begin position="101"/>
        <end position="129"/>
    </location>
</feature>
<keyword evidence="2 4" id="KW-0863">Zinc-finger</keyword>
<dbReference type="Gene3D" id="1.20.5.4770">
    <property type="match status" value="1"/>
</dbReference>
<dbReference type="PROSITE" id="PS51036">
    <property type="entry name" value="ZF_A20"/>
    <property type="match status" value="1"/>
</dbReference>
<dbReference type="AlphaFoldDB" id="A0A8C9QWP3"/>
<keyword evidence="3" id="KW-0862">Zinc</keyword>
<evidence type="ECO:0000256" key="1">
    <source>
        <dbReference type="ARBA" id="ARBA00022723"/>
    </source>
</evidence>
<evidence type="ECO:0000259" key="7">
    <source>
        <dbReference type="PROSITE" id="PS51039"/>
    </source>
</evidence>
<dbReference type="InterPro" id="IPR035896">
    <property type="entry name" value="AN1-like_Znf"/>
</dbReference>
<protein>
    <submittedName>
        <fullName evidence="8">Zinc finger AN1-type containing 3</fullName>
    </submittedName>
</protein>
<dbReference type="InterPro" id="IPR000058">
    <property type="entry name" value="Znf_AN1"/>
</dbReference>
<dbReference type="Gene3D" id="4.10.1110.10">
    <property type="entry name" value="AN1-like Zinc finger"/>
    <property type="match status" value="1"/>
</dbReference>
<dbReference type="GO" id="GO:0003677">
    <property type="term" value="F:DNA binding"/>
    <property type="evidence" value="ECO:0007669"/>
    <property type="project" value="InterPro"/>
</dbReference>
<evidence type="ECO:0000313" key="8">
    <source>
        <dbReference type="Ensembl" id="ENSSFOP00015005972.1"/>
    </source>
</evidence>
<dbReference type="Proteomes" id="UP000694397">
    <property type="component" value="Chromosome 1"/>
</dbReference>
<dbReference type="Pfam" id="PF01754">
    <property type="entry name" value="zf-A20"/>
    <property type="match status" value="1"/>
</dbReference>
<dbReference type="SUPFAM" id="SSF118310">
    <property type="entry name" value="AN1-like Zinc finger"/>
    <property type="match status" value="1"/>
</dbReference>
<organism evidence="8 9">
    <name type="scientific">Scleropages formosus</name>
    <name type="common">Asian bonytongue</name>
    <name type="synonym">Osteoglossum formosum</name>
    <dbReference type="NCBI Taxonomy" id="113540"/>
    <lineage>
        <taxon>Eukaryota</taxon>
        <taxon>Metazoa</taxon>
        <taxon>Chordata</taxon>
        <taxon>Craniata</taxon>
        <taxon>Vertebrata</taxon>
        <taxon>Euteleostomi</taxon>
        <taxon>Actinopterygii</taxon>
        <taxon>Neopterygii</taxon>
        <taxon>Teleostei</taxon>
        <taxon>Osteoglossocephala</taxon>
        <taxon>Osteoglossomorpha</taxon>
        <taxon>Osteoglossiformes</taxon>
        <taxon>Osteoglossidae</taxon>
        <taxon>Scleropages</taxon>
    </lineage>
</organism>
<feature type="domain" description="AN1-type" evidence="7">
    <location>
        <begin position="153"/>
        <end position="202"/>
    </location>
</feature>
<evidence type="ECO:0000256" key="5">
    <source>
        <dbReference type="SAM" id="MobiDB-lite"/>
    </source>
</evidence>
<evidence type="ECO:0000259" key="6">
    <source>
        <dbReference type="PROSITE" id="PS51036"/>
    </source>
</evidence>
<evidence type="ECO:0000256" key="4">
    <source>
        <dbReference type="PROSITE-ProRule" id="PRU00449"/>
    </source>
</evidence>
<dbReference type="PROSITE" id="PS51039">
    <property type="entry name" value="ZF_AN1"/>
    <property type="match status" value="1"/>
</dbReference>
<dbReference type="GO" id="GO:0008270">
    <property type="term" value="F:zinc ion binding"/>
    <property type="evidence" value="ECO:0007669"/>
    <property type="project" value="UniProtKB-KW"/>
</dbReference>
<reference evidence="8" key="3">
    <citation type="submission" date="2025-09" db="UniProtKB">
        <authorList>
            <consortium name="Ensembl"/>
        </authorList>
    </citation>
    <scope>IDENTIFICATION</scope>
</reference>
<evidence type="ECO:0000256" key="2">
    <source>
        <dbReference type="ARBA" id="ARBA00022771"/>
    </source>
</evidence>
<proteinExistence type="predicted"/>
<feature type="region of interest" description="Disordered" evidence="5">
    <location>
        <begin position="100"/>
        <end position="150"/>
    </location>
</feature>
<dbReference type="PANTHER" id="PTHR10634">
    <property type="entry name" value="AN1-TYPE ZINC FINGER PROTEIN"/>
    <property type="match status" value="1"/>
</dbReference>
<feature type="region of interest" description="Disordered" evidence="5">
    <location>
        <begin position="43"/>
        <end position="85"/>
    </location>
</feature>
<dbReference type="GeneTree" id="ENSGT00390000014679"/>
<dbReference type="InterPro" id="IPR002653">
    <property type="entry name" value="Znf_A20"/>
</dbReference>
<dbReference type="SMART" id="SM00259">
    <property type="entry name" value="ZnF_A20"/>
    <property type="match status" value="1"/>
</dbReference>
<evidence type="ECO:0000313" key="9">
    <source>
        <dbReference type="Proteomes" id="UP000694397"/>
    </source>
</evidence>
<dbReference type="PANTHER" id="PTHR10634:SF67">
    <property type="entry name" value="AN1-TYPE ZINC FINGER PROTEIN 3"/>
    <property type="match status" value="1"/>
</dbReference>
<dbReference type="Ensembl" id="ENSSFOT00015006069.2">
    <property type="protein sequence ID" value="ENSSFOP00015005972.1"/>
    <property type="gene ID" value="ENSSFOG00015003888.2"/>
</dbReference>
<dbReference type="InterPro" id="IPR050652">
    <property type="entry name" value="AN1_A20_ZnFinger"/>
</dbReference>
<dbReference type="SMART" id="SM00154">
    <property type="entry name" value="ZnF_AN1"/>
    <property type="match status" value="1"/>
</dbReference>
<accession>A0A8C9QWP3</accession>
<keyword evidence="9" id="KW-1185">Reference proteome</keyword>
<reference evidence="8 9" key="1">
    <citation type="submission" date="2019-04" db="EMBL/GenBank/DDBJ databases">
        <authorList>
            <consortium name="Wellcome Sanger Institute Data Sharing"/>
        </authorList>
    </citation>
    <scope>NUCLEOTIDE SEQUENCE [LARGE SCALE GENOMIC DNA]</scope>
</reference>
<dbReference type="FunFam" id="4.10.1110.10:FF:000011">
    <property type="entry name" value="AN1-type zinc finger protein 3"/>
    <property type="match status" value="1"/>
</dbReference>
<reference evidence="8" key="2">
    <citation type="submission" date="2025-08" db="UniProtKB">
        <authorList>
            <consortium name="Ensembl"/>
        </authorList>
    </citation>
    <scope>IDENTIFICATION</scope>
</reference>
<sequence length="221" mass="24100">MGDTGSERSKAPSLPPRCPCGFWGSSKTMNLCSKCFADVQKKQPGEHHAAELTRSTSSSQPVAFCNDISSSSSKSQTSEPINSEQMLPEDKEALFLPAQEGGSSTDTAQGTVSVPTKRLSGSASGSNNEVMPGKRARPNDGAAAEECQRGPKQKSRRRCHRCQIKLELVQQELGSCRCGYIFCMLHRLPEQHDCLFDHLGRGREEAVLKMVKLDRKASTQV</sequence>